<organism evidence="5 6">
    <name type="scientific">Hanamia caeni</name>
    <dbReference type="NCBI Taxonomy" id="2294116"/>
    <lineage>
        <taxon>Bacteria</taxon>
        <taxon>Pseudomonadati</taxon>
        <taxon>Bacteroidota</taxon>
        <taxon>Chitinophagia</taxon>
        <taxon>Chitinophagales</taxon>
        <taxon>Chitinophagaceae</taxon>
        <taxon>Hanamia</taxon>
    </lineage>
</organism>
<dbReference type="EMBL" id="RJJR01000002">
    <property type="protein sequence ID" value="RNI38998.1"/>
    <property type="molecule type" value="Genomic_DNA"/>
</dbReference>
<dbReference type="GO" id="GO:0016805">
    <property type="term" value="F:dipeptidase activity"/>
    <property type="evidence" value="ECO:0007669"/>
    <property type="project" value="UniProtKB-KW"/>
</dbReference>
<comment type="caution">
    <text evidence="5">The sequence shown here is derived from an EMBL/GenBank/DDBJ whole genome shotgun (WGS) entry which is preliminary data.</text>
</comment>
<dbReference type="RefSeq" id="WP_123119563.1">
    <property type="nucleotide sequence ID" value="NZ_RJJR01000002.1"/>
</dbReference>
<keyword evidence="6" id="KW-1185">Reference proteome</keyword>
<protein>
    <submittedName>
        <fullName evidence="5">Dipeptidase PepE</fullName>
        <ecNumber evidence="5">3.4.13.21</ecNumber>
    </submittedName>
</protein>
<keyword evidence="2" id="KW-0645">Protease</keyword>
<dbReference type="OrthoDB" id="3373764at2"/>
<evidence type="ECO:0000313" key="5">
    <source>
        <dbReference type="EMBL" id="RNI38998.1"/>
    </source>
</evidence>
<dbReference type="Pfam" id="PF03575">
    <property type="entry name" value="Peptidase_S51"/>
    <property type="match status" value="1"/>
</dbReference>
<name>A0A3M9NPN5_9BACT</name>
<dbReference type="Proteomes" id="UP000267223">
    <property type="component" value="Unassembled WGS sequence"/>
</dbReference>
<comment type="similarity">
    <text evidence="1">Belongs to the peptidase S51 family.</text>
</comment>
<evidence type="ECO:0000256" key="1">
    <source>
        <dbReference type="ARBA" id="ARBA00006534"/>
    </source>
</evidence>
<evidence type="ECO:0000313" key="6">
    <source>
        <dbReference type="Proteomes" id="UP000267223"/>
    </source>
</evidence>
<keyword evidence="4" id="KW-0720">Serine protease</keyword>
<dbReference type="GO" id="GO:0006508">
    <property type="term" value="P:proteolysis"/>
    <property type="evidence" value="ECO:0007669"/>
    <property type="project" value="UniProtKB-KW"/>
</dbReference>
<dbReference type="InterPro" id="IPR005320">
    <property type="entry name" value="Peptidase_S51"/>
</dbReference>
<gene>
    <name evidence="5" type="primary">pepE</name>
    <name evidence="5" type="ORF">EFY79_04890</name>
</gene>
<dbReference type="AlphaFoldDB" id="A0A3M9NPN5"/>
<accession>A0A3M9NPN5</accession>
<dbReference type="Gene3D" id="3.40.50.880">
    <property type="match status" value="1"/>
</dbReference>
<proteinExistence type="inferred from homology"/>
<sequence length="241" mass="26384">MTSKNILALSSSRVGSSGYLEKAAPVINEFLGSKPTNIAFFGFADADKNYEEYGLSVQNGLKNPDLKISVVLPSNAISVIENSDAILVGGGNTFKLIHDLQELNLLNVIREKINNGIPYIGWSAGSNILAPTISTTNDMPIIEPQSFNALNLFSFQINPHYFNQNIEGFNGESRDDRLKEFLKMNPSVPVVGLPEGSYLKLENNFLQYFGENDGVLFRSEIDAAGFSKKVIQSTADISILL</sequence>
<dbReference type="EC" id="3.4.13.21" evidence="5"/>
<keyword evidence="3 5" id="KW-0378">Hydrolase</keyword>
<dbReference type="PANTHER" id="PTHR20842">
    <property type="entry name" value="PROTEASE S51 ALPHA-ASPARTYL DIPEPTIDASE"/>
    <property type="match status" value="1"/>
</dbReference>
<dbReference type="NCBIfam" id="NF003642">
    <property type="entry name" value="PRK05282.1"/>
    <property type="match status" value="1"/>
</dbReference>
<dbReference type="SUPFAM" id="SSF52317">
    <property type="entry name" value="Class I glutamine amidotransferase-like"/>
    <property type="match status" value="1"/>
</dbReference>
<dbReference type="GO" id="GO:0008236">
    <property type="term" value="F:serine-type peptidase activity"/>
    <property type="evidence" value="ECO:0007669"/>
    <property type="project" value="UniProtKB-KW"/>
</dbReference>
<keyword evidence="5" id="KW-0224">Dipeptidase</keyword>
<evidence type="ECO:0000256" key="2">
    <source>
        <dbReference type="ARBA" id="ARBA00022670"/>
    </source>
</evidence>
<dbReference type="CDD" id="cd03146">
    <property type="entry name" value="GAT1_Peptidase_E"/>
    <property type="match status" value="1"/>
</dbReference>
<evidence type="ECO:0000256" key="3">
    <source>
        <dbReference type="ARBA" id="ARBA00022801"/>
    </source>
</evidence>
<evidence type="ECO:0000256" key="4">
    <source>
        <dbReference type="ARBA" id="ARBA00022825"/>
    </source>
</evidence>
<reference evidence="5 6" key="1">
    <citation type="submission" date="2018-11" db="EMBL/GenBank/DDBJ databases">
        <title>Draft genome sequence of Ferruginibacter sp. BO-59.</title>
        <authorList>
            <person name="Im W.T."/>
        </authorList>
    </citation>
    <scope>NUCLEOTIDE SEQUENCE [LARGE SCALE GENOMIC DNA]</scope>
    <source>
        <strain evidence="5 6">BO-59</strain>
    </source>
</reference>
<dbReference type="PANTHER" id="PTHR20842:SF0">
    <property type="entry name" value="ALPHA-ASPARTYL DIPEPTIDASE"/>
    <property type="match status" value="1"/>
</dbReference>
<dbReference type="InterPro" id="IPR029062">
    <property type="entry name" value="Class_I_gatase-like"/>
</dbReference>